<evidence type="ECO:0000256" key="1">
    <source>
        <dbReference type="ARBA" id="ARBA00009861"/>
    </source>
</evidence>
<sequence length="435" mass="48959">MTETWLIKNNILKPSFSSAQLSHDALVPLTIFDKAALNVHVESLHAFKPPMPSNEVLKNALSKVLAHFPHLTGRLTVDKQGHQCIVLNNAGIRIIETYVPMKLADELPFDPSKDISYLIPPVDGIDELLQIQLNRYACGGLVIGHTGHHRVVDAHSASFFFVAWGRLVRGLDIEKLPYHDRAAIFVPRNQLRVDYDHRFLLEFGQGTTSSKNATPLSSITHSITHFSTEFIEKIKALTNKQISNPKQRYSTFECLLAQVWKKVTQARGLELDEFTEVKLGVNVRRRMKPPVPMEYFGNLVLPAYPKLTVREVLMESHAYVAKAIHDAVSKIDNDYIQSFIDFGELSKRNGEILEGTTPEIGQTLCPNLEVNSWLRFSFHDLDFGGGPPCAFHFPVPAEGVLVFMPSFAKEGDVDLLMSLMSEHVNLFKKICHLLN</sequence>
<dbReference type="FunFam" id="3.30.559.10:FF:000008">
    <property type="entry name" value="Tryptamine hydroxycinnamoyl transferase"/>
    <property type="match status" value="1"/>
</dbReference>
<evidence type="ECO:0000256" key="3">
    <source>
        <dbReference type="ARBA" id="ARBA00023315"/>
    </source>
</evidence>
<proteinExistence type="inferred from homology"/>
<evidence type="ECO:0000313" key="4">
    <source>
        <dbReference type="EMBL" id="KAF9589820.1"/>
    </source>
</evidence>
<protein>
    <submittedName>
        <fullName evidence="4">Uncharacterized protein</fullName>
    </submittedName>
</protein>
<comment type="caution">
    <text evidence="4">The sequence shown here is derived from an EMBL/GenBank/DDBJ whole genome shotgun (WGS) entry which is preliminary data.</text>
</comment>
<dbReference type="PANTHER" id="PTHR31642">
    <property type="entry name" value="TRICHOTHECENE 3-O-ACETYLTRANSFERASE"/>
    <property type="match status" value="1"/>
</dbReference>
<dbReference type="EMBL" id="JADFTS010000009">
    <property type="protein sequence ID" value="KAF9589820.1"/>
    <property type="molecule type" value="Genomic_DNA"/>
</dbReference>
<dbReference type="InterPro" id="IPR023213">
    <property type="entry name" value="CAT-like_dom_sf"/>
</dbReference>
<dbReference type="Gene3D" id="3.30.559.10">
    <property type="entry name" value="Chloramphenicol acetyltransferase-like domain"/>
    <property type="match status" value="2"/>
</dbReference>
<name>A0A835GYH3_9MAGN</name>
<keyword evidence="2" id="KW-0808">Transferase</keyword>
<keyword evidence="5" id="KW-1185">Reference proteome</keyword>
<dbReference type="OrthoDB" id="671439at2759"/>
<keyword evidence="3" id="KW-0012">Acyltransferase</keyword>
<evidence type="ECO:0000313" key="5">
    <source>
        <dbReference type="Proteomes" id="UP000631114"/>
    </source>
</evidence>
<accession>A0A835GYH3</accession>
<dbReference type="GO" id="GO:0016747">
    <property type="term" value="F:acyltransferase activity, transferring groups other than amino-acyl groups"/>
    <property type="evidence" value="ECO:0007669"/>
    <property type="project" value="TreeGrafter"/>
</dbReference>
<dbReference type="AlphaFoldDB" id="A0A835GYH3"/>
<dbReference type="PANTHER" id="PTHR31642:SF278">
    <property type="entry name" value="TRYPTAMINE HYDROXYCINNAMOYLTRANSFERASE 1"/>
    <property type="match status" value="1"/>
</dbReference>
<dbReference type="InterPro" id="IPR050317">
    <property type="entry name" value="Plant_Fungal_Acyltransferase"/>
</dbReference>
<organism evidence="4 5">
    <name type="scientific">Coptis chinensis</name>
    <dbReference type="NCBI Taxonomy" id="261450"/>
    <lineage>
        <taxon>Eukaryota</taxon>
        <taxon>Viridiplantae</taxon>
        <taxon>Streptophyta</taxon>
        <taxon>Embryophyta</taxon>
        <taxon>Tracheophyta</taxon>
        <taxon>Spermatophyta</taxon>
        <taxon>Magnoliopsida</taxon>
        <taxon>Ranunculales</taxon>
        <taxon>Ranunculaceae</taxon>
        <taxon>Coptidoideae</taxon>
        <taxon>Coptis</taxon>
    </lineage>
</organism>
<evidence type="ECO:0000256" key="2">
    <source>
        <dbReference type="ARBA" id="ARBA00022679"/>
    </source>
</evidence>
<reference evidence="4 5" key="1">
    <citation type="submission" date="2020-10" db="EMBL/GenBank/DDBJ databases">
        <title>The Coptis chinensis genome and diversification of protoberbering-type alkaloids.</title>
        <authorList>
            <person name="Wang B."/>
            <person name="Shu S."/>
            <person name="Song C."/>
            <person name="Liu Y."/>
        </authorList>
    </citation>
    <scope>NUCLEOTIDE SEQUENCE [LARGE SCALE GENOMIC DNA]</scope>
    <source>
        <strain evidence="4">HL-2020</strain>
        <tissue evidence="4">Leaf</tissue>
    </source>
</reference>
<comment type="similarity">
    <text evidence="1">Belongs to the plant acyltransferase family.</text>
</comment>
<gene>
    <name evidence="4" type="ORF">IFM89_028755</name>
</gene>
<dbReference type="Proteomes" id="UP000631114">
    <property type="component" value="Unassembled WGS sequence"/>
</dbReference>
<dbReference type="Pfam" id="PF02458">
    <property type="entry name" value="Transferase"/>
    <property type="match status" value="1"/>
</dbReference>